<dbReference type="Gene3D" id="3.30.559.10">
    <property type="entry name" value="Chloramphenicol acetyltransferase-like domain"/>
    <property type="match status" value="2"/>
</dbReference>
<organism evidence="4 5">
    <name type="scientific">Salvia divinorum</name>
    <name type="common">Maria pastora</name>
    <name type="synonym">Diviner's sage</name>
    <dbReference type="NCBI Taxonomy" id="28513"/>
    <lineage>
        <taxon>Eukaryota</taxon>
        <taxon>Viridiplantae</taxon>
        <taxon>Streptophyta</taxon>
        <taxon>Embryophyta</taxon>
        <taxon>Tracheophyta</taxon>
        <taxon>Spermatophyta</taxon>
        <taxon>Magnoliopsida</taxon>
        <taxon>eudicotyledons</taxon>
        <taxon>Gunneridae</taxon>
        <taxon>Pentapetalae</taxon>
        <taxon>asterids</taxon>
        <taxon>lamiids</taxon>
        <taxon>Lamiales</taxon>
        <taxon>Lamiaceae</taxon>
        <taxon>Nepetoideae</taxon>
        <taxon>Mentheae</taxon>
        <taxon>Salviinae</taxon>
        <taxon>Salvia</taxon>
        <taxon>Salvia subgen. Calosphace</taxon>
    </lineage>
</organism>
<protein>
    <submittedName>
        <fullName evidence="4">Pelargonidin 3-O-(6-caffeoylglucoside) 5-O-(6-O-malonylglucoside) 4'''-malonyltransferase-like</fullName>
    </submittedName>
</protein>
<evidence type="ECO:0000313" key="5">
    <source>
        <dbReference type="Proteomes" id="UP001567538"/>
    </source>
</evidence>
<dbReference type="Pfam" id="PF02458">
    <property type="entry name" value="Transferase"/>
    <property type="match status" value="1"/>
</dbReference>
<evidence type="ECO:0000256" key="1">
    <source>
        <dbReference type="ARBA" id="ARBA00009861"/>
    </source>
</evidence>
<dbReference type="Proteomes" id="UP001567538">
    <property type="component" value="Unassembled WGS sequence"/>
</dbReference>
<name>A0ABD1GL54_SALDI</name>
<dbReference type="InterPro" id="IPR023213">
    <property type="entry name" value="CAT-like_dom_sf"/>
</dbReference>
<proteinExistence type="inferred from homology"/>
<comment type="caution">
    <text evidence="4">The sequence shown here is derived from an EMBL/GenBank/DDBJ whole genome shotgun (WGS) entry which is preliminary data.</text>
</comment>
<keyword evidence="2" id="KW-0808">Transferase</keyword>
<evidence type="ECO:0000313" key="4">
    <source>
        <dbReference type="EMBL" id="KAL1544861.1"/>
    </source>
</evidence>
<dbReference type="PANTHER" id="PTHR31623">
    <property type="entry name" value="F21J9.9"/>
    <property type="match status" value="1"/>
</dbReference>
<comment type="similarity">
    <text evidence="1">Belongs to the plant acyltransferase family.</text>
</comment>
<reference evidence="4 5" key="1">
    <citation type="submission" date="2024-06" db="EMBL/GenBank/DDBJ databases">
        <title>A chromosome level genome sequence of Diviner's sage (Salvia divinorum).</title>
        <authorList>
            <person name="Ford S.A."/>
            <person name="Ro D.-K."/>
            <person name="Ness R.W."/>
            <person name="Phillips M.A."/>
        </authorList>
    </citation>
    <scope>NUCLEOTIDE SEQUENCE [LARGE SCALE GENOMIC DNA]</scope>
    <source>
        <strain evidence="4">SAF-2024a</strain>
        <tissue evidence="4">Leaf</tissue>
    </source>
</reference>
<keyword evidence="3" id="KW-0012">Acyltransferase</keyword>
<evidence type="ECO:0000256" key="3">
    <source>
        <dbReference type="ARBA" id="ARBA00023315"/>
    </source>
</evidence>
<dbReference type="EMBL" id="JBEAFC010000008">
    <property type="protein sequence ID" value="KAL1544861.1"/>
    <property type="molecule type" value="Genomic_DNA"/>
</dbReference>
<sequence length="438" mass="48349">MLVNVLSRKLVKPSKPTPPHLRTYKISVMDEVNPSMFVVRILYYPQSASITSLEDSLAQTLSLYYPLAGRYDKNSRTVNCNDEGALYSIAKVEYRLDQLINERLNVDYLNLLLPLEIGAADEPRDPMLALQINRFACGGTAVAVCASHRIFDAGSMSIFLTAWSSVETRGTAITPVFDSASFFPSENLPPLQTHDSRTRNKSIAFRRFVFTKIAISELRRRMTTAGGQKPPSKVAVVSAALIQALLRADRAKHGESRACVIAQAINVRGRTVPPVSDHSCGNWATFSTLELDSGRAREMETDFPGLVLGMRGAAADGVADCQRLLSDRKFGRWALVGSYVEADERGGAGECKVVWVSDWSKFGDYEVDLGMGKPDWVSMAGGRLEDILVLMGSKDKEGIEAWVSLQESDMRIVEEDPEIRNLTATPESPFRSKVLSKM</sequence>
<accession>A0ABD1GL54</accession>
<gene>
    <name evidence="4" type="ORF">AAHA92_21660</name>
</gene>
<dbReference type="PANTHER" id="PTHR31623:SF124">
    <property type="entry name" value="VINORINE SYNTHASE-RELATED"/>
    <property type="match status" value="1"/>
</dbReference>
<keyword evidence="5" id="KW-1185">Reference proteome</keyword>
<evidence type="ECO:0000256" key="2">
    <source>
        <dbReference type="ARBA" id="ARBA00022679"/>
    </source>
</evidence>
<dbReference type="AlphaFoldDB" id="A0ABD1GL54"/>
<dbReference type="GO" id="GO:0016746">
    <property type="term" value="F:acyltransferase activity"/>
    <property type="evidence" value="ECO:0007669"/>
    <property type="project" value="UniProtKB-KW"/>
</dbReference>